<evidence type="ECO:0000313" key="2">
    <source>
        <dbReference type="Proteomes" id="UP000217257"/>
    </source>
</evidence>
<dbReference type="EMBL" id="CP022098">
    <property type="protein sequence ID" value="ATB44328.1"/>
    <property type="molecule type" value="Genomic_DNA"/>
</dbReference>
<dbReference type="KEGG" id="cfus:CYFUS_009815"/>
<reference evidence="1 2" key="1">
    <citation type="submission" date="2017-06" db="EMBL/GenBank/DDBJ databases">
        <title>Sequencing and comparative analysis of myxobacterial genomes.</title>
        <authorList>
            <person name="Rupp O."/>
            <person name="Goesmann A."/>
            <person name="Sogaard-Andersen L."/>
        </authorList>
    </citation>
    <scope>NUCLEOTIDE SEQUENCE [LARGE SCALE GENOMIC DNA]</scope>
    <source>
        <strain evidence="1 2">DSM 52655</strain>
    </source>
</reference>
<proteinExistence type="predicted"/>
<dbReference type="Proteomes" id="UP000217257">
    <property type="component" value="Chromosome"/>
</dbReference>
<evidence type="ECO:0000313" key="1">
    <source>
        <dbReference type="EMBL" id="ATB44328.1"/>
    </source>
</evidence>
<accession>A0A250JL17</accession>
<name>A0A250JL17_9BACT</name>
<sequence length="294" mass="32489">MVTLASTAAWASEPSEVHATWHQVPFEAKAVRRLDLFRSSALKREDLTNVAAGTVVTVLAMVGEKSWEGKPEQVVKVALDSRTTDYTFLSQLEPLGASERLSADDASALLFSQVPKSRREWCAQFARRLLLSSRSPRTLTYSGSPDSDCAGYLALVSGIGKSARVLAHTRRQALQSITLHEFASAPAVLDVTESLRRTERVNGIGRFFLSLRGSTFQELLSVDLRRDELEGPHKRSSLAEVEVKPSEQGLDIEVRQTQLRTELATGVESNLVHDTLHYRYAGGKLSAWQPRDAK</sequence>
<dbReference type="RefSeq" id="WP_157759115.1">
    <property type="nucleotide sequence ID" value="NZ_CP022098.1"/>
</dbReference>
<dbReference type="AlphaFoldDB" id="A0A250JL17"/>
<gene>
    <name evidence="1" type="ORF">CYFUS_009815</name>
</gene>
<protein>
    <submittedName>
        <fullName evidence="1">Uncharacterized protein</fullName>
    </submittedName>
</protein>
<organism evidence="1 2">
    <name type="scientific">Cystobacter fuscus</name>
    <dbReference type="NCBI Taxonomy" id="43"/>
    <lineage>
        <taxon>Bacteria</taxon>
        <taxon>Pseudomonadati</taxon>
        <taxon>Myxococcota</taxon>
        <taxon>Myxococcia</taxon>
        <taxon>Myxococcales</taxon>
        <taxon>Cystobacterineae</taxon>
        <taxon>Archangiaceae</taxon>
        <taxon>Cystobacter</taxon>
    </lineage>
</organism>